<dbReference type="Proteomes" id="UP000005237">
    <property type="component" value="Unassembled WGS sequence"/>
</dbReference>
<dbReference type="EnsemblMetazoa" id="CJA33303.1">
    <property type="protein sequence ID" value="CJA33303.1"/>
    <property type="gene ID" value="WBGene00209150"/>
</dbReference>
<name>A0A8R1ICQ2_CAEJA</name>
<reference evidence="2" key="1">
    <citation type="submission" date="2010-08" db="EMBL/GenBank/DDBJ databases">
        <authorList>
            <consortium name="Caenorhabditis japonica Sequencing Consortium"/>
            <person name="Wilson R.K."/>
        </authorList>
    </citation>
    <scope>NUCLEOTIDE SEQUENCE [LARGE SCALE GENOMIC DNA]</scope>
    <source>
        <strain evidence="2">DF5081</strain>
    </source>
</reference>
<keyword evidence="2" id="KW-1185">Reference proteome</keyword>
<reference evidence="1" key="2">
    <citation type="submission" date="2022-06" db="UniProtKB">
        <authorList>
            <consortium name="EnsemblMetazoa"/>
        </authorList>
    </citation>
    <scope>IDENTIFICATION</scope>
    <source>
        <strain evidence="1">DF5081</strain>
    </source>
</reference>
<evidence type="ECO:0000313" key="2">
    <source>
        <dbReference type="Proteomes" id="UP000005237"/>
    </source>
</evidence>
<protein>
    <submittedName>
        <fullName evidence="1">Uncharacterized protein</fullName>
    </submittedName>
</protein>
<dbReference type="AlphaFoldDB" id="A0A8R1ICQ2"/>
<sequence>MARGSNTYVLCFEHLGGLVPLLIGRQVNRFLPQFQIFLYQQEHEIPEFSLVLNFFIFCPLSARLGTGIVYGAFDVT</sequence>
<evidence type="ECO:0000313" key="1">
    <source>
        <dbReference type="EnsemblMetazoa" id="CJA33303.1"/>
    </source>
</evidence>
<organism evidence="1 2">
    <name type="scientific">Caenorhabditis japonica</name>
    <dbReference type="NCBI Taxonomy" id="281687"/>
    <lineage>
        <taxon>Eukaryota</taxon>
        <taxon>Metazoa</taxon>
        <taxon>Ecdysozoa</taxon>
        <taxon>Nematoda</taxon>
        <taxon>Chromadorea</taxon>
        <taxon>Rhabditida</taxon>
        <taxon>Rhabditina</taxon>
        <taxon>Rhabditomorpha</taxon>
        <taxon>Rhabditoidea</taxon>
        <taxon>Rhabditidae</taxon>
        <taxon>Peloderinae</taxon>
        <taxon>Caenorhabditis</taxon>
    </lineage>
</organism>
<proteinExistence type="predicted"/>
<accession>A0A8R1ICQ2</accession>